<dbReference type="AlphaFoldDB" id="A0A835LRW0"/>
<sequence length="425" mass="47289">MSRPIQKEWMNELDRFGDVYKQGVANFIQFATVNNRGSTTCPCPCRECRNGKSFVFGTISRHLIRYGMDKNYRVWVLHGENPCADPVVEPVIEEESSKAEGLEMGNFVDASYGVHEVVAGDLIEDEENHMGDFEPPPILERDLGKRYNEYKKMAEQKLYPSCEAPVTTLSAVVDLHNLKKKYGDTQESENVRKLPVLIDIDGVVVGDNASRWNTRAGSLIRARIPVSYTDWRLVHPDFKDKVWNALMVMLAQARSSSNSKFKGEMSEMKSSIARVEGVLMDMLKLVTNNGMSNSQPPCGDTTPRTDVGSNSVRRSSQQNLMNMFESANPPVNPPANPPAETLSPPLKVTLLGRDGVPVARGYVMTTTANICHGRVVLGGEKKIYIQEVLVPNAPIYDGPQFGCSDLSDFVEGGPLIWLESRLQDE</sequence>
<evidence type="ECO:0000313" key="4">
    <source>
        <dbReference type="Proteomes" id="UP000631114"/>
    </source>
</evidence>
<evidence type="ECO:0000313" key="3">
    <source>
        <dbReference type="EMBL" id="KAF9605230.1"/>
    </source>
</evidence>
<proteinExistence type="predicted"/>
<protein>
    <recommendedName>
        <fullName evidence="2">Transposase-associated domain-containing protein</fullName>
    </recommendedName>
</protein>
<dbReference type="Pfam" id="PF13963">
    <property type="entry name" value="Transpos_assoc"/>
    <property type="match status" value="1"/>
</dbReference>
<name>A0A835LRW0_9MAGN</name>
<evidence type="ECO:0000259" key="2">
    <source>
        <dbReference type="Pfam" id="PF13963"/>
    </source>
</evidence>
<dbReference type="EMBL" id="JADFTS010000005">
    <property type="protein sequence ID" value="KAF9605230.1"/>
    <property type="molecule type" value="Genomic_DNA"/>
</dbReference>
<feature type="domain" description="Transposase-associated" evidence="2">
    <location>
        <begin position="7"/>
        <end position="80"/>
    </location>
</feature>
<comment type="caution">
    <text evidence="3">The sequence shown here is derived from an EMBL/GenBank/DDBJ whole genome shotgun (WGS) entry which is preliminary data.</text>
</comment>
<accession>A0A835LRW0</accession>
<reference evidence="3 4" key="1">
    <citation type="submission" date="2020-10" db="EMBL/GenBank/DDBJ databases">
        <title>The Coptis chinensis genome and diversification of protoberbering-type alkaloids.</title>
        <authorList>
            <person name="Wang B."/>
            <person name="Shu S."/>
            <person name="Song C."/>
            <person name="Liu Y."/>
        </authorList>
    </citation>
    <scope>NUCLEOTIDE SEQUENCE [LARGE SCALE GENOMIC DNA]</scope>
    <source>
        <strain evidence="3">HL-2020</strain>
        <tissue evidence="3">Leaf</tissue>
    </source>
</reference>
<organism evidence="3 4">
    <name type="scientific">Coptis chinensis</name>
    <dbReference type="NCBI Taxonomy" id="261450"/>
    <lineage>
        <taxon>Eukaryota</taxon>
        <taxon>Viridiplantae</taxon>
        <taxon>Streptophyta</taxon>
        <taxon>Embryophyta</taxon>
        <taxon>Tracheophyta</taxon>
        <taxon>Spermatophyta</taxon>
        <taxon>Magnoliopsida</taxon>
        <taxon>Ranunculales</taxon>
        <taxon>Ranunculaceae</taxon>
        <taxon>Coptidoideae</taxon>
        <taxon>Coptis</taxon>
    </lineage>
</organism>
<dbReference type="InterPro" id="IPR029480">
    <property type="entry name" value="Transpos_assoc"/>
</dbReference>
<gene>
    <name evidence="3" type="ORF">IFM89_014627</name>
</gene>
<evidence type="ECO:0000256" key="1">
    <source>
        <dbReference type="SAM" id="MobiDB-lite"/>
    </source>
</evidence>
<keyword evidence="4" id="KW-1185">Reference proteome</keyword>
<feature type="region of interest" description="Disordered" evidence="1">
    <location>
        <begin position="291"/>
        <end position="310"/>
    </location>
</feature>
<dbReference type="Proteomes" id="UP000631114">
    <property type="component" value="Unassembled WGS sequence"/>
</dbReference>